<comment type="catalytic activity">
    <reaction evidence="5">
        <text>GMP + ATP = GDP + ADP</text>
        <dbReference type="Rhea" id="RHEA:20780"/>
        <dbReference type="ChEBI" id="CHEBI:30616"/>
        <dbReference type="ChEBI" id="CHEBI:58115"/>
        <dbReference type="ChEBI" id="CHEBI:58189"/>
        <dbReference type="ChEBI" id="CHEBI:456216"/>
        <dbReference type="EC" id="2.7.4.8"/>
    </reaction>
</comment>
<gene>
    <name evidence="7" type="ORF">SAMN02910429_01857</name>
</gene>
<accession>A0A1H9U0D7</accession>
<reference evidence="8" key="1">
    <citation type="submission" date="2016-10" db="EMBL/GenBank/DDBJ databases">
        <authorList>
            <person name="Varghese N."/>
            <person name="Submissions S."/>
        </authorList>
    </citation>
    <scope>NUCLEOTIDE SEQUENCE [LARGE SCALE GENOMIC DNA]</scope>
    <source>
        <strain evidence="8">S1b</strain>
    </source>
</reference>
<organism evidence="7 8">
    <name type="scientific">Lachnobacterium bovis</name>
    <dbReference type="NCBI Taxonomy" id="140626"/>
    <lineage>
        <taxon>Bacteria</taxon>
        <taxon>Bacillati</taxon>
        <taxon>Bacillota</taxon>
        <taxon>Clostridia</taxon>
        <taxon>Lachnospirales</taxon>
        <taxon>Lachnospiraceae</taxon>
        <taxon>Lachnobacterium</taxon>
    </lineage>
</organism>
<proteinExistence type="inferred from homology"/>
<dbReference type="Gene3D" id="3.40.50.300">
    <property type="entry name" value="P-loop containing nucleotide triphosphate hydrolases"/>
    <property type="match status" value="1"/>
</dbReference>
<dbReference type="PANTHER" id="PTHR23117">
    <property type="entry name" value="GUANYLATE KINASE-RELATED"/>
    <property type="match status" value="1"/>
</dbReference>
<feature type="domain" description="Guanylate kinase-like" evidence="6">
    <location>
        <begin position="2"/>
        <end position="192"/>
    </location>
</feature>
<keyword evidence="8" id="KW-1185">Reference proteome</keyword>
<dbReference type="SUPFAM" id="SSF52540">
    <property type="entry name" value="P-loop containing nucleoside triphosphate hydrolases"/>
    <property type="match status" value="1"/>
</dbReference>
<sequence length="195" mass="23132">MNKIFCIMGKSSTGKDTIYQTLLNRKDFNIKKIIPYTTRPIRVGEENGREYFFCDEERVTQLNKENKIIEIREYNTVHGIWKYFTADDGQIDLDKNSYLLIGTLETFISLRRYYGTSKVIPIYIEVEDGERLTRALGREKKQRTPHYEEMCRRFLADQKDFSKENLKNAKVDKVFTNKNLKNTVEEIISYINNNK</sequence>
<evidence type="ECO:0000259" key="6">
    <source>
        <dbReference type="PROSITE" id="PS50052"/>
    </source>
</evidence>
<dbReference type="InterPro" id="IPR027417">
    <property type="entry name" value="P-loop_NTPase"/>
</dbReference>
<dbReference type="Pfam" id="PF00625">
    <property type="entry name" value="Guanylate_kin"/>
    <property type="match status" value="1"/>
</dbReference>
<evidence type="ECO:0000256" key="1">
    <source>
        <dbReference type="ARBA" id="ARBA00003531"/>
    </source>
</evidence>
<evidence type="ECO:0000256" key="3">
    <source>
        <dbReference type="ARBA" id="ARBA00022679"/>
    </source>
</evidence>
<dbReference type="SMART" id="SM00072">
    <property type="entry name" value="GuKc"/>
    <property type="match status" value="1"/>
</dbReference>
<dbReference type="Proteomes" id="UP000182471">
    <property type="component" value="Unassembled WGS sequence"/>
</dbReference>
<dbReference type="InterPro" id="IPR008145">
    <property type="entry name" value="GK/Ca_channel_bsu"/>
</dbReference>
<dbReference type="PANTHER" id="PTHR23117:SF13">
    <property type="entry name" value="GUANYLATE KINASE"/>
    <property type="match status" value="1"/>
</dbReference>
<evidence type="ECO:0000256" key="2">
    <source>
        <dbReference type="ARBA" id="ARBA00005790"/>
    </source>
</evidence>
<dbReference type="InterPro" id="IPR008144">
    <property type="entry name" value="Guanylate_kin-like_dom"/>
</dbReference>
<dbReference type="GO" id="GO:0004385">
    <property type="term" value="F:GMP kinase activity"/>
    <property type="evidence" value="ECO:0007669"/>
    <property type="project" value="UniProtKB-EC"/>
</dbReference>
<evidence type="ECO:0000313" key="7">
    <source>
        <dbReference type="EMBL" id="SES02661.1"/>
    </source>
</evidence>
<dbReference type="PROSITE" id="PS50052">
    <property type="entry name" value="GUANYLATE_KINASE_2"/>
    <property type="match status" value="1"/>
</dbReference>
<comment type="similarity">
    <text evidence="2">Belongs to the guanylate kinase family.</text>
</comment>
<comment type="function">
    <text evidence="1">Essential for recycling GMP and indirectly, cGMP.</text>
</comment>
<name>A0A1H9U0D7_9FIRM</name>
<evidence type="ECO:0000313" key="8">
    <source>
        <dbReference type="Proteomes" id="UP000182471"/>
    </source>
</evidence>
<dbReference type="EMBL" id="FOGW01000021">
    <property type="protein sequence ID" value="SES02661.1"/>
    <property type="molecule type" value="Genomic_DNA"/>
</dbReference>
<keyword evidence="4 7" id="KW-0418">Kinase</keyword>
<evidence type="ECO:0000256" key="4">
    <source>
        <dbReference type="ARBA" id="ARBA00022777"/>
    </source>
</evidence>
<dbReference type="RefSeq" id="WP_074730804.1">
    <property type="nucleotide sequence ID" value="NZ_FOGW01000021.1"/>
</dbReference>
<dbReference type="AlphaFoldDB" id="A0A1H9U0D7"/>
<evidence type="ECO:0000256" key="5">
    <source>
        <dbReference type="ARBA" id="ARBA00048594"/>
    </source>
</evidence>
<protein>
    <submittedName>
        <fullName evidence="7">Guanylate kinase</fullName>
    </submittedName>
</protein>
<keyword evidence="3" id="KW-0808">Transferase</keyword>
<dbReference type="GO" id="GO:0005829">
    <property type="term" value="C:cytosol"/>
    <property type="evidence" value="ECO:0007669"/>
    <property type="project" value="TreeGrafter"/>
</dbReference>